<dbReference type="EMBL" id="JAGGKQ010000027">
    <property type="protein sequence ID" value="MBP1923696.1"/>
    <property type="molecule type" value="Genomic_DNA"/>
</dbReference>
<feature type="domain" description="DUF6788" evidence="2">
    <location>
        <begin position="54"/>
        <end position="104"/>
    </location>
</feature>
<comment type="caution">
    <text evidence="3">The sequence shown here is derived from an EMBL/GenBank/DDBJ whole genome shotgun (WGS) entry which is preliminary data.</text>
</comment>
<dbReference type="OrthoDB" id="204292at2157"/>
<dbReference type="InterPro" id="IPR046738">
    <property type="entry name" value="DUF6788"/>
</dbReference>
<gene>
    <name evidence="3" type="ORF">J2751_002741</name>
</gene>
<dbReference type="Pfam" id="PF20586">
    <property type="entry name" value="DUF6788"/>
    <property type="match status" value="1"/>
</dbReference>
<dbReference type="RefSeq" id="WP_209486721.1">
    <property type="nucleotide sequence ID" value="NZ_JAGGKQ010000027.1"/>
</dbReference>
<dbReference type="Proteomes" id="UP000823588">
    <property type="component" value="Unassembled WGS sequence"/>
</dbReference>
<evidence type="ECO:0000256" key="1">
    <source>
        <dbReference type="SAM" id="MobiDB-lite"/>
    </source>
</evidence>
<feature type="region of interest" description="Disordered" evidence="1">
    <location>
        <begin position="43"/>
        <end position="69"/>
    </location>
</feature>
<proteinExistence type="predicted"/>
<organism evidence="3 4">
    <name type="scientific">Halorubrum alkaliphilum</name>
    <dbReference type="NCBI Taxonomy" id="261290"/>
    <lineage>
        <taxon>Archaea</taxon>
        <taxon>Methanobacteriati</taxon>
        <taxon>Methanobacteriota</taxon>
        <taxon>Stenosarchaea group</taxon>
        <taxon>Halobacteria</taxon>
        <taxon>Halobacteriales</taxon>
        <taxon>Haloferacaceae</taxon>
        <taxon>Halorubrum</taxon>
    </lineage>
</organism>
<protein>
    <recommendedName>
        <fullName evidence="2">DUF6788 domain-containing protein</fullName>
    </recommendedName>
</protein>
<evidence type="ECO:0000259" key="2">
    <source>
        <dbReference type="Pfam" id="PF20586"/>
    </source>
</evidence>
<sequence length="107" mass="12355">MAYDPPTPPTSLPAELVDTLNESSPDQLRDITTYAEELSELKERETHLEEEPDQDEAQERPDDLPDDVPAKATITIKEINDNRYYYWQWRDGDQVRSEYKGPVNSDG</sequence>
<evidence type="ECO:0000313" key="3">
    <source>
        <dbReference type="EMBL" id="MBP1923696.1"/>
    </source>
</evidence>
<name>A0A8T4GHI0_9EURY</name>
<accession>A0A8T4GHI0</accession>
<keyword evidence="4" id="KW-1185">Reference proteome</keyword>
<evidence type="ECO:0000313" key="4">
    <source>
        <dbReference type="Proteomes" id="UP000823588"/>
    </source>
</evidence>
<reference evidence="3" key="1">
    <citation type="submission" date="2021-03" db="EMBL/GenBank/DDBJ databases">
        <title>Genomic Encyclopedia of Type Strains, Phase IV (KMG-IV): sequencing the most valuable type-strain genomes for metagenomic binning, comparative biology and taxonomic classification.</title>
        <authorList>
            <person name="Goeker M."/>
        </authorList>
    </citation>
    <scope>NUCLEOTIDE SEQUENCE</scope>
    <source>
        <strain evidence="3">DSM 23564</strain>
    </source>
</reference>
<dbReference type="AlphaFoldDB" id="A0A8T4GHI0"/>